<feature type="transmembrane region" description="Helical" evidence="1">
    <location>
        <begin position="73"/>
        <end position="94"/>
    </location>
</feature>
<protein>
    <recommendedName>
        <fullName evidence="4">DUF1761 domain-containing protein</fullName>
    </recommendedName>
</protein>
<dbReference type="RefSeq" id="WP_085099585.1">
    <property type="nucleotide sequence ID" value="NZ_FWZU01000002.1"/>
</dbReference>
<name>A0A1X7CRL5_9BACT</name>
<dbReference type="OrthoDB" id="5194395at2"/>
<dbReference type="STRING" id="1519643.SAMN06295933_1120"/>
<reference evidence="3" key="1">
    <citation type="submission" date="2017-04" db="EMBL/GenBank/DDBJ databases">
        <authorList>
            <person name="Varghese N."/>
            <person name="Submissions S."/>
        </authorList>
    </citation>
    <scope>NUCLEOTIDE SEQUENCE [LARGE SCALE GENOMIC DNA]</scope>
    <source>
        <strain evidence="3">K3S</strain>
    </source>
</reference>
<feature type="transmembrane region" description="Helical" evidence="1">
    <location>
        <begin position="40"/>
        <end position="61"/>
    </location>
</feature>
<dbReference type="EMBL" id="FWZU01000002">
    <property type="protein sequence ID" value="SMF01343.1"/>
    <property type="molecule type" value="Genomic_DNA"/>
</dbReference>
<gene>
    <name evidence="2" type="ORF">SAMN06295933_1120</name>
</gene>
<evidence type="ECO:0000256" key="1">
    <source>
        <dbReference type="SAM" id="Phobius"/>
    </source>
</evidence>
<keyword evidence="1" id="KW-0472">Membrane</keyword>
<organism evidence="2 3">
    <name type="scientific">Desulfovibrio gilichinskyi</name>
    <dbReference type="NCBI Taxonomy" id="1519643"/>
    <lineage>
        <taxon>Bacteria</taxon>
        <taxon>Pseudomonadati</taxon>
        <taxon>Thermodesulfobacteriota</taxon>
        <taxon>Desulfovibrionia</taxon>
        <taxon>Desulfovibrionales</taxon>
        <taxon>Desulfovibrionaceae</taxon>
        <taxon>Desulfovibrio</taxon>
    </lineage>
</organism>
<evidence type="ECO:0000313" key="2">
    <source>
        <dbReference type="EMBL" id="SMF01343.1"/>
    </source>
</evidence>
<feature type="transmembrane region" description="Helical" evidence="1">
    <location>
        <begin position="7"/>
        <end position="28"/>
    </location>
</feature>
<dbReference type="Proteomes" id="UP000192906">
    <property type="component" value="Unassembled WGS sequence"/>
</dbReference>
<accession>A0A1X7CRL5</accession>
<evidence type="ECO:0008006" key="4">
    <source>
        <dbReference type="Google" id="ProtNLM"/>
    </source>
</evidence>
<keyword evidence="1" id="KW-0812">Transmembrane</keyword>
<sequence>MSIHLQTVAIYGAAWIPMVFIAIANGVIRETVYAKFMGELSAHQLSSVTAIALFTFYTLFCQKLLPLHSSEEALLIGFMWLTMTIAFEFIFGHFIMNNSWVKLFSDYNIFKGKIWILVLIALAALPLLVFIQNNKI</sequence>
<keyword evidence="1" id="KW-1133">Transmembrane helix</keyword>
<evidence type="ECO:0000313" key="3">
    <source>
        <dbReference type="Proteomes" id="UP000192906"/>
    </source>
</evidence>
<dbReference type="AlphaFoldDB" id="A0A1X7CRL5"/>
<feature type="transmembrane region" description="Helical" evidence="1">
    <location>
        <begin position="114"/>
        <end position="131"/>
    </location>
</feature>
<keyword evidence="3" id="KW-1185">Reference proteome</keyword>
<proteinExistence type="predicted"/>